<dbReference type="Proteomes" id="UP001257659">
    <property type="component" value="Unassembled WGS sequence"/>
</dbReference>
<sequence>MKNTLKIALLVVGLGLIGYGIYTVLFPHISLKNGSEKIAPEYDNIQSFSMIAFGILCFVSGLAFKKR</sequence>
<keyword evidence="1" id="KW-0812">Transmembrane</keyword>
<keyword evidence="1" id="KW-1133">Transmembrane helix</keyword>
<protein>
    <submittedName>
        <fullName evidence="2">Uncharacterized protein</fullName>
    </submittedName>
</protein>
<proteinExistence type="predicted"/>
<evidence type="ECO:0000313" key="3">
    <source>
        <dbReference type="Proteomes" id="UP001257659"/>
    </source>
</evidence>
<gene>
    <name evidence="2" type="ORF">GGR31_001965</name>
</gene>
<reference evidence="2 3" key="1">
    <citation type="submission" date="2023-07" db="EMBL/GenBank/DDBJ databases">
        <title>Genomic Encyclopedia of Type Strains, Phase IV (KMG-IV): sequencing the most valuable type-strain genomes for metagenomic binning, comparative biology and taxonomic classification.</title>
        <authorList>
            <person name="Goeker M."/>
        </authorList>
    </citation>
    <scope>NUCLEOTIDE SEQUENCE [LARGE SCALE GENOMIC DNA]</scope>
    <source>
        <strain evidence="2 3">DSM 102814</strain>
    </source>
</reference>
<keyword evidence="3" id="KW-1185">Reference proteome</keyword>
<accession>A0ABU1K6T3</accession>
<name>A0ABU1K6T3_9FLAO</name>
<feature type="transmembrane region" description="Helical" evidence="1">
    <location>
        <begin position="45"/>
        <end position="64"/>
    </location>
</feature>
<dbReference type="RefSeq" id="WP_309728532.1">
    <property type="nucleotide sequence ID" value="NZ_JAVDQA010000005.1"/>
</dbReference>
<comment type="caution">
    <text evidence="2">The sequence shown here is derived from an EMBL/GenBank/DDBJ whole genome shotgun (WGS) entry which is preliminary data.</text>
</comment>
<organism evidence="2 3">
    <name type="scientific">Mesonia maritima</name>
    <dbReference type="NCBI Taxonomy" id="1793873"/>
    <lineage>
        <taxon>Bacteria</taxon>
        <taxon>Pseudomonadati</taxon>
        <taxon>Bacteroidota</taxon>
        <taxon>Flavobacteriia</taxon>
        <taxon>Flavobacteriales</taxon>
        <taxon>Flavobacteriaceae</taxon>
        <taxon>Mesonia</taxon>
    </lineage>
</organism>
<keyword evidence="1" id="KW-0472">Membrane</keyword>
<feature type="transmembrane region" description="Helical" evidence="1">
    <location>
        <begin position="7"/>
        <end position="25"/>
    </location>
</feature>
<evidence type="ECO:0000313" key="2">
    <source>
        <dbReference type="EMBL" id="MDR6301314.1"/>
    </source>
</evidence>
<evidence type="ECO:0000256" key="1">
    <source>
        <dbReference type="SAM" id="Phobius"/>
    </source>
</evidence>
<dbReference type="EMBL" id="JAVDQA010000005">
    <property type="protein sequence ID" value="MDR6301314.1"/>
    <property type="molecule type" value="Genomic_DNA"/>
</dbReference>